<dbReference type="InterPro" id="IPR053202">
    <property type="entry name" value="EGF_Rcpt_Signaling_Reg"/>
</dbReference>
<feature type="transmembrane region" description="Helical" evidence="2">
    <location>
        <begin position="346"/>
        <end position="365"/>
    </location>
</feature>
<dbReference type="Proteomes" id="UP001487740">
    <property type="component" value="Unassembled WGS sequence"/>
</dbReference>
<dbReference type="GO" id="GO:0016197">
    <property type="term" value="P:endosomal transport"/>
    <property type="evidence" value="ECO:0007669"/>
    <property type="project" value="TreeGrafter"/>
</dbReference>
<protein>
    <submittedName>
        <fullName evidence="3">Uncharacterized protein</fullName>
    </submittedName>
</protein>
<organism evidence="3 4">
    <name type="scientific">Scylla paramamosain</name>
    <name type="common">Mud crab</name>
    <dbReference type="NCBI Taxonomy" id="85552"/>
    <lineage>
        <taxon>Eukaryota</taxon>
        <taxon>Metazoa</taxon>
        <taxon>Ecdysozoa</taxon>
        <taxon>Arthropoda</taxon>
        <taxon>Crustacea</taxon>
        <taxon>Multicrustacea</taxon>
        <taxon>Malacostraca</taxon>
        <taxon>Eumalacostraca</taxon>
        <taxon>Eucarida</taxon>
        <taxon>Decapoda</taxon>
        <taxon>Pleocyemata</taxon>
        <taxon>Brachyura</taxon>
        <taxon>Eubrachyura</taxon>
        <taxon>Portunoidea</taxon>
        <taxon>Portunidae</taxon>
        <taxon>Portuninae</taxon>
        <taxon>Scylla</taxon>
    </lineage>
</organism>
<dbReference type="GO" id="GO:0006888">
    <property type="term" value="P:endoplasmic reticulum to Golgi vesicle-mediated transport"/>
    <property type="evidence" value="ECO:0007669"/>
    <property type="project" value="TreeGrafter"/>
</dbReference>
<feature type="region of interest" description="Disordered" evidence="1">
    <location>
        <begin position="1"/>
        <end position="38"/>
    </location>
</feature>
<keyword evidence="4" id="KW-1185">Reference proteome</keyword>
<dbReference type="AlphaFoldDB" id="A0AAW0UCY5"/>
<dbReference type="GO" id="GO:0005886">
    <property type="term" value="C:plasma membrane"/>
    <property type="evidence" value="ECO:0007669"/>
    <property type="project" value="TreeGrafter"/>
</dbReference>
<comment type="caution">
    <text evidence="3">The sequence shown here is derived from an EMBL/GenBank/DDBJ whole genome shotgun (WGS) entry which is preliminary data.</text>
</comment>
<sequence>MTTKWSAPGHLTTTQAASPVTPDDDNGSAPHPRRPFDDFQSWQTTACKSVTAIEPLSHTSTVRSTIFQQLVPSADPAPLHRVRAPRATQRHPPTRQHEHRTLMNTQARLTVRADTALSPRESRSVRGMGGIAIPEQIRVRTSDNAPPPINTTITTIINHYWSPSRLRTAPSIDNAPARGREQHDPSTRTVCIASRTTNDQKTTPSTAPGEISTEISGGSQRNLRQKSRGKGLKTVPDSKTENRHRRGGSPRTVTCSEPVSPERDETRQACCGQTRPRSRVLATCTRRRGQDGEYLSNTLYLEKHLGWSGVLVEPLPATYDALRRKHRKSYTLNAALSTTTTAQTLHMRWVVVVVLVVVVVVLRTVPWERVRVRVLCVECNRVGASPLTHFLLSQGYYHIGNFGIDCWYGWPSLLSQTFP</sequence>
<dbReference type="EMBL" id="JARAKH010000014">
    <property type="protein sequence ID" value="KAK8397083.1"/>
    <property type="molecule type" value="Genomic_DNA"/>
</dbReference>
<reference evidence="3 4" key="1">
    <citation type="submission" date="2023-03" db="EMBL/GenBank/DDBJ databases">
        <title>High-quality genome of Scylla paramamosain provides insights in environmental adaptation.</title>
        <authorList>
            <person name="Zhang L."/>
        </authorList>
    </citation>
    <scope>NUCLEOTIDE SEQUENCE [LARGE SCALE GENOMIC DNA]</scope>
    <source>
        <strain evidence="3">LZ_2023a</strain>
        <tissue evidence="3">Muscle</tissue>
    </source>
</reference>
<feature type="compositionally biased region" description="Polar residues" evidence="1">
    <location>
        <begin position="1"/>
        <end position="18"/>
    </location>
</feature>
<name>A0AAW0UCY5_SCYPA</name>
<feature type="compositionally biased region" description="Polar residues" evidence="1">
    <location>
        <begin position="194"/>
        <end position="206"/>
    </location>
</feature>
<keyword evidence="2" id="KW-0812">Transmembrane</keyword>
<proteinExistence type="predicted"/>
<dbReference type="PANTHER" id="PTHR34009">
    <property type="entry name" value="PROTEIN STAR"/>
    <property type="match status" value="1"/>
</dbReference>
<evidence type="ECO:0000256" key="1">
    <source>
        <dbReference type="SAM" id="MobiDB-lite"/>
    </source>
</evidence>
<feature type="region of interest" description="Disordered" evidence="1">
    <location>
        <begin position="168"/>
        <end position="268"/>
    </location>
</feature>
<dbReference type="GO" id="GO:0005789">
    <property type="term" value="C:endoplasmic reticulum membrane"/>
    <property type="evidence" value="ECO:0007669"/>
    <property type="project" value="TreeGrafter"/>
</dbReference>
<evidence type="ECO:0000313" key="4">
    <source>
        <dbReference type="Proteomes" id="UP001487740"/>
    </source>
</evidence>
<feature type="compositionally biased region" description="Polar residues" evidence="1">
    <location>
        <begin position="213"/>
        <end position="222"/>
    </location>
</feature>
<keyword evidence="2" id="KW-1133">Transmembrane helix</keyword>
<dbReference type="GO" id="GO:0031902">
    <property type="term" value="C:late endosome membrane"/>
    <property type="evidence" value="ECO:0007669"/>
    <property type="project" value="TreeGrafter"/>
</dbReference>
<evidence type="ECO:0000313" key="3">
    <source>
        <dbReference type="EMBL" id="KAK8397083.1"/>
    </source>
</evidence>
<gene>
    <name evidence="3" type="ORF">O3P69_004625</name>
</gene>
<evidence type="ECO:0000256" key="2">
    <source>
        <dbReference type="SAM" id="Phobius"/>
    </source>
</evidence>
<accession>A0AAW0UCY5</accession>
<keyword evidence="2" id="KW-0472">Membrane</keyword>
<dbReference type="PANTHER" id="PTHR34009:SF2">
    <property type="entry name" value="PROTEIN STAR"/>
    <property type="match status" value="1"/>
</dbReference>
<dbReference type="GO" id="GO:0005794">
    <property type="term" value="C:Golgi apparatus"/>
    <property type="evidence" value="ECO:0007669"/>
    <property type="project" value="TreeGrafter"/>
</dbReference>